<name>A0A385FV37_9ZZZZ</name>
<accession>A0A385FV37</accession>
<dbReference type="AlphaFoldDB" id="A0A385FV37"/>
<proteinExistence type="predicted"/>
<reference evidence="1" key="1">
    <citation type="submission" date="2018-07" db="EMBL/GenBank/DDBJ databases">
        <title>Functional screening for triclosan resistance in a wastewater metagenome and isolates of Escherichia coli and Enterococcus spp. from a large Canadian healthcare region.</title>
        <authorList>
            <person name="Cameron A."/>
            <person name="Barbieri R."/>
            <person name="Read R.R."/>
            <person name="Church D.L."/>
            <person name="Adator E.H."/>
            <person name="McAllister T.A."/>
        </authorList>
    </citation>
    <scope>NUCLEOTIDE SEQUENCE</scope>
</reference>
<protein>
    <submittedName>
        <fullName evidence="1">Uncharacterized protein</fullName>
    </submittedName>
</protein>
<evidence type="ECO:0000313" key="1">
    <source>
        <dbReference type="EMBL" id="AXV45477.1"/>
    </source>
</evidence>
<organism evidence="1">
    <name type="scientific">uncultured organism</name>
    <dbReference type="NCBI Taxonomy" id="155900"/>
    <lineage>
        <taxon>unclassified sequences</taxon>
        <taxon>environmental samples</taxon>
    </lineage>
</organism>
<sequence length="38" mass="4163">MNNMGGLASKAAPSPWTVFEKGVLESIYQQQPIQIAEQ</sequence>
<gene>
    <name evidence="1" type="ORF">TRI16_00007</name>
</gene>
<dbReference type="EMBL" id="MH687383">
    <property type="protein sequence ID" value="AXV45477.1"/>
    <property type="molecule type" value="Genomic_DNA"/>
</dbReference>